<proteinExistence type="predicted"/>
<dbReference type="InterPro" id="IPR050090">
    <property type="entry name" value="Tyrosine_recombinase_XerCD"/>
</dbReference>
<dbReference type="Gene3D" id="1.10.443.10">
    <property type="entry name" value="Intergrase catalytic core"/>
    <property type="match status" value="1"/>
</dbReference>
<dbReference type="CDD" id="cd00397">
    <property type="entry name" value="DNA_BRE_C"/>
    <property type="match status" value="1"/>
</dbReference>
<dbReference type="AlphaFoldDB" id="A0A1H7E1G4"/>
<evidence type="ECO:0000313" key="4">
    <source>
        <dbReference type="EMBL" id="SEK07806.1"/>
    </source>
</evidence>
<evidence type="ECO:0000259" key="3">
    <source>
        <dbReference type="PROSITE" id="PS51898"/>
    </source>
</evidence>
<dbReference type="RefSeq" id="WP_177175517.1">
    <property type="nucleotide sequence ID" value="NZ_BMGV01000018.1"/>
</dbReference>
<name>A0A1H7E1G4_9RHOB</name>
<gene>
    <name evidence="4" type="ORF">SAMN05444007_12113</name>
</gene>
<dbReference type="InterPro" id="IPR013762">
    <property type="entry name" value="Integrase-like_cat_sf"/>
</dbReference>
<accession>A0A1H7E1G4</accession>
<dbReference type="PROSITE" id="PS51898">
    <property type="entry name" value="TYR_RECOMBINASE"/>
    <property type="match status" value="1"/>
</dbReference>
<dbReference type="Pfam" id="PF00589">
    <property type="entry name" value="Phage_integrase"/>
    <property type="match status" value="1"/>
</dbReference>
<dbReference type="GO" id="GO:0006310">
    <property type="term" value="P:DNA recombination"/>
    <property type="evidence" value="ECO:0007669"/>
    <property type="project" value="UniProtKB-KW"/>
</dbReference>
<dbReference type="PANTHER" id="PTHR30349">
    <property type="entry name" value="PHAGE INTEGRASE-RELATED"/>
    <property type="match status" value="1"/>
</dbReference>
<dbReference type="GO" id="GO:0015074">
    <property type="term" value="P:DNA integration"/>
    <property type="evidence" value="ECO:0007669"/>
    <property type="project" value="UniProtKB-KW"/>
</dbReference>
<sequence>MQHDRKFIPDAEVFTQAPRITLADVLARVEKEYTGSALRDTRSAFRALERRVGIDLGCAIATPTILRDIFSGLRPVSLGVGEKRFANICSSVTQAARRYGQPRTWITSEIAPAPEWQVLLDQIADDQQYRWGLSRLACYCSVKGIVPEAVTVETLRGLFAALEAEAVSKDPRNLLKRTISCWNHCRRSVPGWPKTRLSSPFKTAPYMLTLEAFPESFQQDIGNWETRMRNPDPLDPKAPVRACRPDTLQGYRFTFRRLATALVRSGLVPMEHVTGLDVFFTEENFKAALRPFLKGERVKTDGYAHKMATQLLSAGKQHLGLDESELAPFQAIVQRLKPAHGPSMGERNRALLAQFDDEAVVVRLLGFPREELGRALKIANPVRRAKGVERALAISLAIFTGLRVKNLRQLRLDQNIRRSGHRVFVRIAQDEAKTHTSLELELPCETIELLGLFLAEHRGLIPGADSPYLFPGGTGLARSYSAMRDALSKPLWRHAGIRLSPHLYRHIIAKIVVERRPELALDVSRRLGHKSVNTTYQSYLGTEGPAASRRINTLLTGLRDDGDKRQ</sequence>
<dbReference type="GO" id="GO:0003677">
    <property type="term" value="F:DNA binding"/>
    <property type="evidence" value="ECO:0007669"/>
    <property type="project" value="InterPro"/>
</dbReference>
<dbReference type="SUPFAM" id="SSF56349">
    <property type="entry name" value="DNA breaking-rejoining enzymes"/>
    <property type="match status" value="1"/>
</dbReference>
<protein>
    <submittedName>
        <fullName evidence="4">Site-specific recombinase XerD</fullName>
    </submittedName>
</protein>
<reference evidence="4 5" key="1">
    <citation type="submission" date="2016-10" db="EMBL/GenBank/DDBJ databases">
        <authorList>
            <person name="de Groot N.N."/>
        </authorList>
    </citation>
    <scope>NUCLEOTIDE SEQUENCE [LARGE SCALE GENOMIC DNA]</scope>
    <source>
        <strain evidence="4 5">DSM 29340</strain>
    </source>
</reference>
<evidence type="ECO:0000256" key="2">
    <source>
        <dbReference type="ARBA" id="ARBA00023172"/>
    </source>
</evidence>
<dbReference type="PANTHER" id="PTHR30349:SF64">
    <property type="entry name" value="PROPHAGE INTEGRASE INTD-RELATED"/>
    <property type="match status" value="1"/>
</dbReference>
<dbReference type="STRING" id="1227549.SAMN05444007_12113"/>
<evidence type="ECO:0000256" key="1">
    <source>
        <dbReference type="ARBA" id="ARBA00022908"/>
    </source>
</evidence>
<keyword evidence="1" id="KW-0229">DNA integration</keyword>
<dbReference type="EMBL" id="FNYD01000021">
    <property type="protein sequence ID" value="SEK07806.1"/>
    <property type="molecule type" value="Genomic_DNA"/>
</dbReference>
<dbReference type="Proteomes" id="UP000199379">
    <property type="component" value="Unassembled WGS sequence"/>
</dbReference>
<evidence type="ECO:0000313" key="5">
    <source>
        <dbReference type="Proteomes" id="UP000199379"/>
    </source>
</evidence>
<keyword evidence="2" id="KW-0233">DNA recombination</keyword>
<keyword evidence="5" id="KW-1185">Reference proteome</keyword>
<organism evidence="4 5">
    <name type="scientific">Cribrihabitans marinus</name>
    <dbReference type="NCBI Taxonomy" id="1227549"/>
    <lineage>
        <taxon>Bacteria</taxon>
        <taxon>Pseudomonadati</taxon>
        <taxon>Pseudomonadota</taxon>
        <taxon>Alphaproteobacteria</taxon>
        <taxon>Rhodobacterales</taxon>
        <taxon>Paracoccaceae</taxon>
        <taxon>Cribrihabitans</taxon>
    </lineage>
</organism>
<dbReference type="InterPro" id="IPR002104">
    <property type="entry name" value="Integrase_catalytic"/>
</dbReference>
<feature type="domain" description="Tyr recombinase" evidence="3">
    <location>
        <begin position="362"/>
        <end position="555"/>
    </location>
</feature>
<dbReference type="InterPro" id="IPR011010">
    <property type="entry name" value="DNA_brk_join_enz"/>
</dbReference>